<dbReference type="Proteomes" id="UP000188627">
    <property type="component" value="Unassembled WGS sequence"/>
</dbReference>
<accession>A0ABX3KI62</accession>
<dbReference type="RefSeq" id="WP_077772166.1">
    <property type="nucleotide sequence ID" value="NZ_MUFC01000006.1"/>
</dbReference>
<sequence length="727" mass="79922">MMSFSSASGRLLLSAVALAVSHAVSADSFDYPELIHSQTDFGGVGLMQMPTARTAPDGEFTLGSTYNEDYVHFNTSLQLFPWLETTVRYTQVHDLLYSNDPDFSGDTKYTDKSIDAKLRLWQESYWLPELAVGVRDIGGTGLFDGEYLVGSKRAGPFDFSLGVGWGYMGNRANLTGDKNQSVDCGRDTTYSGKGGSVDVNRMFTGCAALFGGVEYQTPYAPLSLKLEYDGNDYKADFISTRTGIPMEVNSPWNVGAVYRLGHWGAARLAYERGAVVAAGLSFNTNFNQASPFWLDDKAPSYYPAPTQADLSDDQWQALSHQLASVAGYQDNQVHFDGDTVTVAGEQSKYRNQDTAQTRAATLIANTGINAKQYRIIGQAERQPITETVIDANTYAAVATNSYVGANPDDARTRQQPQPTSGTEKANQRDNVDAGLAPVFVQSFGGSEDFYMYSLGVTGNAAARLGDHLIASSSVYVNIADTYDKFKYTVPPDGTDLKRVRTLNRQYLEDTVRVTNVQLTYLDHWGDNWYTQTYGGYLETMFAGVGGEVLYRPMDSQFAIGLDANYVKQREPGSAFGLFKNEYQPAENGNRGFRVQTGTTTGHATLYWQNPLGLFDDTLAKISAGRYLTEDVGVTVDIAKQFDSGITVGAYASKTDLSAEEFGEGSFTKGFYVSIPFDLLSVKPTTSRGGLEWQPLQRDGGQKLNRKYSLYEVTDGRAPWFTRKNLND</sequence>
<dbReference type="InterPro" id="IPR010344">
    <property type="entry name" value="YbjH"/>
</dbReference>
<feature type="compositionally biased region" description="Polar residues" evidence="1">
    <location>
        <begin position="413"/>
        <end position="424"/>
    </location>
</feature>
<comment type="caution">
    <text evidence="3">The sequence shown here is derived from an EMBL/GenBank/DDBJ whole genome shotgun (WGS) entry which is preliminary data.</text>
</comment>
<organism evidence="3 4">
    <name type="scientific">Salinivibrio sharmensis</name>
    <dbReference type="NCBI Taxonomy" id="390883"/>
    <lineage>
        <taxon>Bacteria</taxon>
        <taxon>Pseudomonadati</taxon>
        <taxon>Pseudomonadota</taxon>
        <taxon>Gammaproteobacteria</taxon>
        <taxon>Vibrionales</taxon>
        <taxon>Vibrionaceae</taxon>
        <taxon>Salinivibrio</taxon>
    </lineage>
</organism>
<evidence type="ECO:0008006" key="5">
    <source>
        <dbReference type="Google" id="ProtNLM"/>
    </source>
</evidence>
<evidence type="ECO:0000313" key="3">
    <source>
        <dbReference type="EMBL" id="OOE88688.1"/>
    </source>
</evidence>
<protein>
    <recommendedName>
        <fullName evidence="5">YjbH domain-containing protein</fullName>
    </recommendedName>
</protein>
<reference evidence="4" key="1">
    <citation type="submission" date="2017-01" db="EMBL/GenBank/DDBJ databases">
        <title>Draft genome of the species Salinivibrio sharmensis.</title>
        <authorList>
            <person name="Lopez-Hermoso C."/>
            <person name="De La Haba R."/>
            <person name="Sanchez-Porro C."/>
            <person name="Ventosa A."/>
        </authorList>
    </citation>
    <scope>NUCLEOTIDE SEQUENCE [LARGE SCALE GENOMIC DNA]</scope>
    <source>
        <strain evidence="4">CBH463</strain>
    </source>
</reference>
<feature type="chain" id="PRO_5046679358" description="YjbH domain-containing protein" evidence="2">
    <location>
        <begin position="27"/>
        <end position="727"/>
    </location>
</feature>
<dbReference type="EMBL" id="MUFC01000006">
    <property type="protein sequence ID" value="OOE88688.1"/>
    <property type="molecule type" value="Genomic_DNA"/>
</dbReference>
<evidence type="ECO:0000313" key="4">
    <source>
        <dbReference type="Proteomes" id="UP000188627"/>
    </source>
</evidence>
<name>A0ABX3KI62_9GAMM</name>
<dbReference type="Pfam" id="PF06082">
    <property type="entry name" value="YjbH"/>
    <property type="match status" value="1"/>
</dbReference>
<evidence type="ECO:0000256" key="2">
    <source>
        <dbReference type="SAM" id="SignalP"/>
    </source>
</evidence>
<proteinExistence type="predicted"/>
<feature type="signal peptide" evidence="2">
    <location>
        <begin position="1"/>
        <end position="26"/>
    </location>
</feature>
<feature type="region of interest" description="Disordered" evidence="1">
    <location>
        <begin position="403"/>
        <end position="430"/>
    </location>
</feature>
<keyword evidence="4" id="KW-1185">Reference proteome</keyword>
<evidence type="ECO:0000256" key="1">
    <source>
        <dbReference type="SAM" id="MobiDB-lite"/>
    </source>
</evidence>
<gene>
    <name evidence="3" type="ORF">BZG74_08325</name>
</gene>
<keyword evidence="2" id="KW-0732">Signal</keyword>